<name>N6V1H2_9EURY</name>
<organism evidence="1 2">
    <name type="scientific">Methanocaldococcus villosus KIN24-T80</name>
    <dbReference type="NCBI Taxonomy" id="1069083"/>
    <lineage>
        <taxon>Archaea</taxon>
        <taxon>Methanobacteriati</taxon>
        <taxon>Methanobacteriota</taxon>
        <taxon>Methanomada group</taxon>
        <taxon>Methanococci</taxon>
        <taxon>Methanococcales</taxon>
        <taxon>Methanocaldococcaceae</taxon>
        <taxon>Methanocaldococcus</taxon>
    </lineage>
</organism>
<dbReference type="OrthoDB" id="63425at2157"/>
<accession>N6V1H2</accession>
<dbReference type="STRING" id="1069083.GCA_000371805_01349"/>
<evidence type="ECO:0000313" key="1">
    <source>
        <dbReference type="EMBL" id="ENN96118.1"/>
    </source>
</evidence>
<dbReference type="AlphaFoldDB" id="N6V1H2"/>
<gene>
    <name evidence="1" type="ORF">J422_04128</name>
</gene>
<dbReference type="InterPro" id="IPR019300">
    <property type="entry name" value="CooT"/>
</dbReference>
<comment type="caution">
    <text evidence="1">The sequence shown here is derived from an EMBL/GenBank/DDBJ whole genome shotgun (WGS) entry which is preliminary data.</text>
</comment>
<dbReference type="PATRIC" id="fig|1069083.5.peg.808"/>
<reference evidence="1 2" key="1">
    <citation type="journal article" date="2013" name="Genome Announc.">
        <title>Draft Genome Sequence of a Highly Flagellated, Fast-Swimming Archaeon, Methanocaldococcus villosus Strain KIN24-T80 (DSM 22612).</title>
        <authorList>
            <person name="Thennarasu S."/>
            <person name="Polireddy D."/>
            <person name="Antony A."/>
            <person name="Yada M.R."/>
            <person name="Algarawi S."/>
            <person name="Sivakumar N."/>
        </authorList>
    </citation>
    <scope>NUCLEOTIDE SEQUENCE [LARGE SCALE GENOMIC DNA]</scope>
    <source>
        <strain evidence="1 2">KIN24-T80</strain>
    </source>
</reference>
<dbReference type="RefSeq" id="WP_004591626.1">
    <property type="nucleotide sequence ID" value="NZ_APMM01000027.1"/>
</dbReference>
<dbReference type="EMBL" id="APMM01000027">
    <property type="protein sequence ID" value="ENN96118.1"/>
    <property type="molecule type" value="Genomic_DNA"/>
</dbReference>
<keyword evidence="2" id="KW-1185">Reference proteome</keyword>
<dbReference type="Proteomes" id="UP000053695">
    <property type="component" value="Unassembled WGS sequence"/>
</dbReference>
<dbReference type="Pfam" id="PF10133">
    <property type="entry name" value="CooT"/>
    <property type="match status" value="1"/>
</dbReference>
<protein>
    <submittedName>
        <fullName evidence="1">RNA-binding protein</fullName>
    </submittedName>
</protein>
<sequence length="56" mass="6667">MCSCNLYFKNELVMEDVIFVKKENNKIIAYDLFGEKKEFEGDIKIVDLNNNKIYIE</sequence>
<evidence type="ECO:0000313" key="2">
    <source>
        <dbReference type="Proteomes" id="UP000053695"/>
    </source>
</evidence>
<proteinExistence type="predicted"/>